<evidence type="ECO:0000313" key="7">
    <source>
        <dbReference type="Proteomes" id="UP000564806"/>
    </source>
</evidence>
<evidence type="ECO:0000259" key="4">
    <source>
        <dbReference type="PROSITE" id="PS50887"/>
    </source>
</evidence>
<accession>A0A850EZ71</accession>
<sequence length="544" mass="62498">MTTRKYKDLVEQRTRQTLEEWSKLPSVEEKDIHRFLHNLKGTAGTVGLKEIEELAEQTQPLFGDDSRKEWLPVEWGRYLYPLLALLNDNASSALKPSGLPDGNKTEDARPQYEILIIDDDVQLVAYLKESLEKNPYYVSIALSAERGLKIFYESKPDMILLDIMLPDQSGIEVLNQIIGKAKKERIPIIMISAEHSKEVQMHAYSLGVMDFIKKPVDIDIFLTLIQNRFELKREWQESIIVDELTGAFNRKHFNQTMKQLLSDYRRTNRVFSLVLIDLDHFKAINDTYGHLAGDEVLHSFTEFVQASIRLEDVFCRYGGEEFALFLPNTEASSAKLVVERIQRRFSAKEFRTKKQAFNVTFSSGITEVKAGEEQHAVKLVEEADKALYASKHGGRNQTTIYTEQLLATKFDSVLNVIIIDDDALVRRIVTSEFADWKPSNMAKVNISSYASGPEFLQSDWYSSEEKYVVLLDGIMPELDGIEVLERIRGNYPQENIVVIMLTGRNNQADIVHALQMGADDYVIKPFDMNELMLRIERLAFRFLF</sequence>
<dbReference type="Pfam" id="PF00072">
    <property type="entry name" value="Response_reg"/>
    <property type="match status" value="2"/>
</dbReference>
<dbReference type="InterPro" id="IPR001789">
    <property type="entry name" value="Sig_transdc_resp-reg_receiver"/>
</dbReference>
<dbReference type="SUPFAM" id="SSF55073">
    <property type="entry name" value="Nucleotide cyclase"/>
    <property type="match status" value="1"/>
</dbReference>
<dbReference type="PANTHER" id="PTHR45138:SF9">
    <property type="entry name" value="DIGUANYLATE CYCLASE DGCM-RELATED"/>
    <property type="match status" value="1"/>
</dbReference>
<feature type="domain" description="GGDEF" evidence="4">
    <location>
        <begin position="269"/>
        <end position="403"/>
    </location>
</feature>
<feature type="modified residue" description="4-aspartylphosphate" evidence="2">
    <location>
        <position position="472"/>
    </location>
</feature>
<organism evidence="6 7">
    <name type="scientific">Paenibacillus agri</name>
    <dbReference type="NCBI Taxonomy" id="2744309"/>
    <lineage>
        <taxon>Bacteria</taxon>
        <taxon>Bacillati</taxon>
        <taxon>Bacillota</taxon>
        <taxon>Bacilli</taxon>
        <taxon>Bacillales</taxon>
        <taxon>Paenibacillaceae</taxon>
        <taxon>Paenibacillus</taxon>
    </lineage>
</organism>
<dbReference type="PROSITE" id="PS50894">
    <property type="entry name" value="HPT"/>
    <property type="match status" value="1"/>
</dbReference>
<dbReference type="PANTHER" id="PTHR45138">
    <property type="entry name" value="REGULATORY COMPONENTS OF SENSORY TRANSDUCTION SYSTEM"/>
    <property type="match status" value="1"/>
</dbReference>
<dbReference type="Gene3D" id="3.40.50.2300">
    <property type="match status" value="2"/>
</dbReference>
<dbReference type="RefSeq" id="WP_175373563.1">
    <property type="nucleotide sequence ID" value="NZ_JABWCS010000218.1"/>
</dbReference>
<dbReference type="PROSITE" id="PS50110">
    <property type="entry name" value="RESPONSE_REGULATORY"/>
    <property type="match status" value="2"/>
</dbReference>
<dbReference type="SMART" id="SM00267">
    <property type="entry name" value="GGDEF"/>
    <property type="match status" value="1"/>
</dbReference>
<feature type="domain" description="HPt" evidence="5">
    <location>
        <begin position="1"/>
        <end position="97"/>
    </location>
</feature>
<evidence type="ECO:0000256" key="1">
    <source>
        <dbReference type="PROSITE-ProRule" id="PRU00110"/>
    </source>
</evidence>
<dbReference type="CDD" id="cd00156">
    <property type="entry name" value="REC"/>
    <property type="match status" value="1"/>
</dbReference>
<dbReference type="GO" id="GO:0052621">
    <property type="term" value="F:diguanylate cyclase activity"/>
    <property type="evidence" value="ECO:0007669"/>
    <property type="project" value="TreeGrafter"/>
</dbReference>
<keyword evidence="2" id="KW-0597">Phosphoprotein</keyword>
<dbReference type="InterPro" id="IPR000160">
    <property type="entry name" value="GGDEF_dom"/>
</dbReference>
<dbReference type="EMBL" id="JABWCS010000218">
    <property type="protein sequence ID" value="NUU63131.1"/>
    <property type="molecule type" value="Genomic_DNA"/>
</dbReference>
<dbReference type="GO" id="GO:0005886">
    <property type="term" value="C:plasma membrane"/>
    <property type="evidence" value="ECO:0007669"/>
    <property type="project" value="TreeGrafter"/>
</dbReference>
<evidence type="ECO:0000259" key="3">
    <source>
        <dbReference type="PROSITE" id="PS50110"/>
    </source>
</evidence>
<dbReference type="GO" id="GO:0000160">
    <property type="term" value="P:phosphorelay signal transduction system"/>
    <property type="evidence" value="ECO:0007669"/>
    <property type="project" value="InterPro"/>
</dbReference>
<keyword evidence="7" id="KW-1185">Reference proteome</keyword>
<dbReference type="InterPro" id="IPR029787">
    <property type="entry name" value="Nucleotide_cyclase"/>
</dbReference>
<protein>
    <submittedName>
        <fullName evidence="6">Diguanylate cyclase</fullName>
    </submittedName>
</protein>
<dbReference type="InterPro" id="IPR050469">
    <property type="entry name" value="Diguanylate_Cyclase"/>
</dbReference>
<feature type="domain" description="Response regulatory" evidence="3">
    <location>
        <begin position="113"/>
        <end position="229"/>
    </location>
</feature>
<dbReference type="Gene3D" id="1.20.120.160">
    <property type="entry name" value="HPT domain"/>
    <property type="match status" value="1"/>
</dbReference>
<dbReference type="CDD" id="cd17574">
    <property type="entry name" value="REC_OmpR"/>
    <property type="match status" value="1"/>
</dbReference>
<evidence type="ECO:0000256" key="2">
    <source>
        <dbReference type="PROSITE-ProRule" id="PRU00169"/>
    </source>
</evidence>
<feature type="domain" description="Response regulatory" evidence="3">
    <location>
        <begin position="415"/>
        <end position="539"/>
    </location>
</feature>
<dbReference type="CDD" id="cd01949">
    <property type="entry name" value="GGDEF"/>
    <property type="match status" value="1"/>
</dbReference>
<dbReference type="PROSITE" id="PS50887">
    <property type="entry name" value="GGDEF"/>
    <property type="match status" value="1"/>
</dbReference>
<feature type="modified residue" description="Phosphohistidine" evidence="1">
    <location>
        <position position="37"/>
    </location>
</feature>
<dbReference type="SUPFAM" id="SSF52172">
    <property type="entry name" value="CheY-like"/>
    <property type="match status" value="2"/>
</dbReference>
<dbReference type="Pfam" id="PF00990">
    <property type="entry name" value="GGDEF"/>
    <property type="match status" value="1"/>
</dbReference>
<dbReference type="SUPFAM" id="SSF47226">
    <property type="entry name" value="Histidine-containing phosphotransfer domain, HPT domain"/>
    <property type="match status" value="1"/>
</dbReference>
<dbReference type="InterPro" id="IPR043128">
    <property type="entry name" value="Rev_trsase/Diguanyl_cyclase"/>
</dbReference>
<comment type="caution">
    <text evidence="6">The sequence shown here is derived from an EMBL/GenBank/DDBJ whole genome shotgun (WGS) entry which is preliminary data.</text>
</comment>
<dbReference type="FunFam" id="3.30.70.270:FF:000001">
    <property type="entry name" value="Diguanylate cyclase domain protein"/>
    <property type="match status" value="1"/>
</dbReference>
<proteinExistence type="predicted"/>
<name>A0A850EZ71_9BACL</name>
<dbReference type="SMART" id="SM00448">
    <property type="entry name" value="REC"/>
    <property type="match status" value="2"/>
</dbReference>
<gene>
    <name evidence="6" type="ORF">HPT30_22525</name>
</gene>
<dbReference type="GO" id="GO:0043709">
    <property type="term" value="P:cell adhesion involved in single-species biofilm formation"/>
    <property type="evidence" value="ECO:0007669"/>
    <property type="project" value="TreeGrafter"/>
</dbReference>
<feature type="modified residue" description="4-aspartylphosphate" evidence="2">
    <location>
        <position position="162"/>
    </location>
</feature>
<evidence type="ECO:0000259" key="5">
    <source>
        <dbReference type="PROSITE" id="PS50894"/>
    </source>
</evidence>
<dbReference type="Gene3D" id="3.30.70.270">
    <property type="match status" value="1"/>
</dbReference>
<dbReference type="InterPro" id="IPR011006">
    <property type="entry name" value="CheY-like_superfamily"/>
</dbReference>
<dbReference type="Proteomes" id="UP000564806">
    <property type="component" value="Unassembled WGS sequence"/>
</dbReference>
<dbReference type="NCBIfam" id="TIGR00254">
    <property type="entry name" value="GGDEF"/>
    <property type="match status" value="1"/>
</dbReference>
<evidence type="ECO:0000313" key="6">
    <source>
        <dbReference type="EMBL" id="NUU63131.1"/>
    </source>
</evidence>
<reference evidence="6" key="1">
    <citation type="submission" date="2020-06" db="EMBL/GenBank/DDBJ databases">
        <title>Paenibacillus sp. nov., isolated from soil.</title>
        <authorList>
            <person name="Seo Y.L."/>
        </authorList>
    </citation>
    <scope>NUCLEOTIDE SEQUENCE [LARGE SCALE GENOMIC DNA]</scope>
    <source>
        <strain evidence="6">JW14</strain>
    </source>
</reference>
<dbReference type="InterPro" id="IPR036641">
    <property type="entry name" value="HPT_dom_sf"/>
</dbReference>
<dbReference type="InterPro" id="IPR008207">
    <property type="entry name" value="Sig_transdc_His_kin_Hpt_dom"/>
</dbReference>
<dbReference type="GO" id="GO:1902201">
    <property type="term" value="P:negative regulation of bacterial-type flagellum-dependent cell motility"/>
    <property type="evidence" value="ECO:0007669"/>
    <property type="project" value="TreeGrafter"/>
</dbReference>
<dbReference type="AlphaFoldDB" id="A0A850EZ71"/>